<accession>A0ABW3FSJ6</accession>
<organism evidence="2 3">
    <name type="scientific">Saccharopolyspora rosea</name>
    <dbReference type="NCBI Taxonomy" id="524884"/>
    <lineage>
        <taxon>Bacteria</taxon>
        <taxon>Bacillati</taxon>
        <taxon>Actinomycetota</taxon>
        <taxon>Actinomycetes</taxon>
        <taxon>Pseudonocardiales</taxon>
        <taxon>Pseudonocardiaceae</taxon>
        <taxon>Saccharopolyspora</taxon>
    </lineage>
</organism>
<feature type="transmembrane region" description="Helical" evidence="1">
    <location>
        <begin position="94"/>
        <end position="116"/>
    </location>
</feature>
<keyword evidence="1" id="KW-0812">Transmembrane</keyword>
<name>A0ABW3FSJ6_9PSEU</name>
<reference evidence="3" key="1">
    <citation type="journal article" date="2019" name="Int. J. Syst. Evol. Microbiol.">
        <title>The Global Catalogue of Microorganisms (GCM) 10K type strain sequencing project: providing services to taxonomists for standard genome sequencing and annotation.</title>
        <authorList>
            <consortium name="The Broad Institute Genomics Platform"/>
            <consortium name="The Broad Institute Genome Sequencing Center for Infectious Disease"/>
            <person name="Wu L."/>
            <person name="Ma J."/>
        </authorList>
    </citation>
    <scope>NUCLEOTIDE SEQUENCE [LARGE SCALE GENOMIC DNA]</scope>
    <source>
        <strain evidence="3">CCUG 56401</strain>
    </source>
</reference>
<evidence type="ECO:0000256" key="1">
    <source>
        <dbReference type="SAM" id="Phobius"/>
    </source>
</evidence>
<evidence type="ECO:0000313" key="2">
    <source>
        <dbReference type="EMBL" id="MFD0919242.1"/>
    </source>
</evidence>
<evidence type="ECO:0000313" key="3">
    <source>
        <dbReference type="Proteomes" id="UP001597018"/>
    </source>
</evidence>
<feature type="transmembrane region" description="Helical" evidence="1">
    <location>
        <begin position="33"/>
        <end position="51"/>
    </location>
</feature>
<dbReference type="EMBL" id="JBHTIW010000002">
    <property type="protein sequence ID" value="MFD0919242.1"/>
    <property type="molecule type" value="Genomic_DNA"/>
</dbReference>
<keyword evidence="1" id="KW-0472">Membrane</keyword>
<feature type="transmembrane region" description="Helical" evidence="1">
    <location>
        <begin position="63"/>
        <end position="82"/>
    </location>
</feature>
<gene>
    <name evidence="2" type="ORF">ACFQ16_05760</name>
</gene>
<feature type="transmembrane region" description="Helical" evidence="1">
    <location>
        <begin position="7"/>
        <end position="27"/>
    </location>
</feature>
<keyword evidence="1" id="KW-1133">Transmembrane helix</keyword>
<sequence>MSAGDRVVFGFLLLDAVLLALIELFFLPARIGTVQFPVTAALAVVSTPLLVSEAGRLSKRRAVAVAPLVVWFLTVFVFGMFGPGGDVVLLGNDWRTLLLIGGGTLPSAMMLGVVAARNAQR</sequence>
<comment type="caution">
    <text evidence="2">The sequence shown here is derived from an EMBL/GenBank/DDBJ whole genome shotgun (WGS) entry which is preliminary data.</text>
</comment>
<dbReference type="Proteomes" id="UP001597018">
    <property type="component" value="Unassembled WGS sequence"/>
</dbReference>
<protein>
    <submittedName>
        <fullName evidence="2">Uncharacterized protein</fullName>
    </submittedName>
</protein>
<dbReference type="RefSeq" id="WP_263251103.1">
    <property type="nucleotide sequence ID" value="NZ_BAABLT010000019.1"/>
</dbReference>
<proteinExistence type="predicted"/>
<keyword evidence="3" id="KW-1185">Reference proteome</keyword>